<sequence>MNVKIPSSSLHLNMVLKVAINGFGRVGRLIFRALRRYYPREIEVVAVHDLCDIHTNIHLLFYDSAHKKFPEQVTITHEDTFEVGTGSHKWVVKNLTGKLGPSELPWAELGVDVVVESTGLFRSHSVKKEDGSLEKDGYDGHIQAGAKKVILSVNPTDRIESTIVLGANDEDLTPETQFISISTCTTNCLAPVLKILNDHFSIKDGFVTAVHSYTPDQVVSDVMHKDIRRARAAGQNIIPSVTGAILGVKRVVKNLTRGCLNGISLRVPTVTGSLVDITVNTRDEVTVEQVNEVFREASQTKELHPFVDYTDEPIVSSDIIDNPHSAVIDTLSTMVIKNEDLGGSLVKVLAWYDNEWMYSCRCADVVHRISHFLQ</sequence>
<dbReference type="Proteomes" id="UP001470230">
    <property type="component" value="Unassembled WGS sequence"/>
</dbReference>
<evidence type="ECO:0000259" key="4">
    <source>
        <dbReference type="SMART" id="SM00846"/>
    </source>
</evidence>
<keyword evidence="2" id="KW-0560">Oxidoreductase</keyword>
<keyword evidence="6" id="KW-1185">Reference proteome</keyword>
<dbReference type="InterPro" id="IPR036291">
    <property type="entry name" value="NAD(P)-bd_dom_sf"/>
</dbReference>
<dbReference type="Gene3D" id="3.40.50.720">
    <property type="entry name" value="NAD(P)-binding Rossmann-like Domain"/>
    <property type="match status" value="1"/>
</dbReference>
<dbReference type="CDD" id="cd05214">
    <property type="entry name" value="GAPDH_I_N"/>
    <property type="match status" value="1"/>
</dbReference>
<dbReference type="EMBL" id="JAPFFF010000010">
    <property type="protein sequence ID" value="KAK8881650.1"/>
    <property type="molecule type" value="Genomic_DNA"/>
</dbReference>
<dbReference type="InterPro" id="IPR020831">
    <property type="entry name" value="GlycerAld/Erythrose_P_DH"/>
</dbReference>
<dbReference type="PANTHER" id="PTHR43148">
    <property type="entry name" value="GLYCERALDEHYDE-3-PHOSPHATE DEHYDROGENASE 2"/>
    <property type="match status" value="1"/>
</dbReference>
<evidence type="ECO:0000313" key="6">
    <source>
        <dbReference type="Proteomes" id="UP001470230"/>
    </source>
</evidence>
<gene>
    <name evidence="5" type="ORF">M9Y10_004394</name>
</gene>
<evidence type="ECO:0000256" key="1">
    <source>
        <dbReference type="ARBA" id="ARBA00007406"/>
    </source>
</evidence>
<organism evidence="5 6">
    <name type="scientific">Tritrichomonas musculus</name>
    <dbReference type="NCBI Taxonomy" id="1915356"/>
    <lineage>
        <taxon>Eukaryota</taxon>
        <taxon>Metamonada</taxon>
        <taxon>Parabasalia</taxon>
        <taxon>Tritrichomonadida</taxon>
        <taxon>Tritrichomonadidae</taxon>
        <taxon>Tritrichomonas</taxon>
    </lineage>
</organism>
<evidence type="ECO:0000313" key="5">
    <source>
        <dbReference type="EMBL" id="KAK8881650.1"/>
    </source>
</evidence>
<reference evidence="5 6" key="1">
    <citation type="submission" date="2024-04" db="EMBL/GenBank/DDBJ databases">
        <title>Tritrichomonas musculus Genome.</title>
        <authorList>
            <person name="Alves-Ferreira E."/>
            <person name="Grigg M."/>
            <person name="Lorenzi H."/>
            <person name="Galac M."/>
        </authorList>
    </citation>
    <scope>NUCLEOTIDE SEQUENCE [LARGE SCALE GENOMIC DNA]</scope>
    <source>
        <strain evidence="5 6">EAF2021</strain>
    </source>
</reference>
<evidence type="ECO:0000256" key="3">
    <source>
        <dbReference type="RuleBase" id="RU000397"/>
    </source>
</evidence>
<accession>A0ABR2JS86</accession>
<dbReference type="InterPro" id="IPR020828">
    <property type="entry name" value="GlycerAld_3-P_DH_NAD(P)-bd"/>
</dbReference>
<comment type="similarity">
    <text evidence="1 3">Belongs to the glyceraldehyde-3-phosphate dehydrogenase family.</text>
</comment>
<dbReference type="Pfam" id="PF00044">
    <property type="entry name" value="Gp_dh_N"/>
    <property type="match status" value="1"/>
</dbReference>
<dbReference type="PRINTS" id="PR00078">
    <property type="entry name" value="G3PDHDRGNASE"/>
</dbReference>
<comment type="caution">
    <text evidence="5">The sequence shown here is derived from an EMBL/GenBank/DDBJ whole genome shotgun (WGS) entry which is preliminary data.</text>
</comment>
<evidence type="ECO:0000256" key="2">
    <source>
        <dbReference type="ARBA" id="ARBA00023002"/>
    </source>
</evidence>
<protein>
    <recommendedName>
        <fullName evidence="4">Glyceraldehyde 3-phosphate dehydrogenase NAD(P) binding domain-containing protein</fullName>
    </recommendedName>
</protein>
<dbReference type="SUPFAM" id="SSF55347">
    <property type="entry name" value="Glyceraldehyde-3-phosphate dehydrogenase-like, C-terminal domain"/>
    <property type="match status" value="1"/>
</dbReference>
<dbReference type="Gene3D" id="3.30.360.10">
    <property type="entry name" value="Dihydrodipicolinate Reductase, domain 2"/>
    <property type="match status" value="1"/>
</dbReference>
<dbReference type="PIRSF" id="PIRSF000149">
    <property type="entry name" value="GAP_DH"/>
    <property type="match status" value="1"/>
</dbReference>
<name>A0ABR2JS86_9EUKA</name>
<feature type="domain" description="Glyceraldehyde 3-phosphate dehydrogenase NAD(P) binding" evidence="4">
    <location>
        <begin position="16"/>
        <end position="184"/>
    </location>
</feature>
<proteinExistence type="inferred from homology"/>
<dbReference type="InterPro" id="IPR020829">
    <property type="entry name" value="GlycerAld_3-P_DH_cat"/>
</dbReference>
<dbReference type="SMART" id="SM00846">
    <property type="entry name" value="Gp_dh_N"/>
    <property type="match status" value="1"/>
</dbReference>
<dbReference type="Pfam" id="PF02800">
    <property type="entry name" value="Gp_dh_C"/>
    <property type="match status" value="1"/>
</dbReference>
<dbReference type="SUPFAM" id="SSF51735">
    <property type="entry name" value="NAD(P)-binding Rossmann-fold domains"/>
    <property type="match status" value="1"/>
</dbReference>
<dbReference type="CDD" id="cd18126">
    <property type="entry name" value="GAPDH_I_C"/>
    <property type="match status" value="1"/>
</dbReference>